<evidence type="ECO:0000313" key="2">
    <source>
        <dbReference type="Proteomes" id="UP001499959"/>
    </source>
</evidence>
<sequence length="190" mass="21167">MLRSKLQLVRQMSDQLLRVPSLVRGFERKSPTALDDLLHWIDASETLLSGHGLVAAADLAGHKARILAAEYDEQRRGTLRRRQHAIAIGLMHELQLSAQDALRPHAAKVQQARDLARQLLQIVAQSGAVHYDPANDIATMVDQVWALCTGHEQLKPLAAQLRALLSSDDIRLLLVEEIEPLDFPMQTASR</sequence>
<evidence type="ECO:0000313" key="1">
    <source>
        <dbReference type="EMBL" id="GAA4792043.1"/>
    </source>
</evidence>
<name>A0ABP9B8A4_9GAMM</name>
<gene>
    <name evidence="1" type="ORF">GCM10023307_16710</name>
</gene>
<dbReference type="EMBL" id="BAABJE010000007">
    <property type="protein sequence ID" value="GAA4792043.1"/>
    <property type="molecule type" value="Genomic_DNA"/>
</dbReference>
<keyword evidence="2" id="KW-1185">Reference proteome</keyword>
<reference evidence="2" key="1">
    <citation type="journal article" date="2019" name="Int. J. Syst. Evol. Microbiol.">
        <title>The Global Catalogue of Microorganisms (GCM) 10K type strain sequencing project: providing services to taxonomists for standard genome sequencing and annotation.</title>
        <authorList>
            <consortium name="The Broad Institute Genomics Platform"/>
            <consortium name="The Broad Institute Genome Sequencing Center for Infectious Disease"/>
            <person name="Wu L."/>
            <person name="Ma J."/>
        </authorList>
    </citation>
    <scope>NUCLEOTIDE SEQUENCE [LARGE SCALE GENOMIC DNA]</scope>
    <source>
        <strain evidence="2">JCM 18204</strain>
    </source>
</reference>
<accession>A0ABP9B8A4</accession>
<dbReference type="RefSeq" id="WP_345302866.1">
    <property type="nucleotide sequence ID" value="NZ_BAABJE010000007.1"/>
</dbReference>
<dbReference type="Proteomes" id="UP001499959">
    <property type="component" value="Unassembled WGS sequence"/>
</dbReference>
<proteinExistence type="predicted"/>
<comment type="caution">
    <text evidence="1">The sequence shown here is derived from an EMBL/GenBank/DDBJ whole genome shotgun (WGS) entry which is preliminary data.</text>
</comment>
<protein>
    <submittedName>
        <fullName evidence="1">Uncharacterized protein</fullName>
    </submittedName>
</protein>
<organism evidence="1 2">
    <name type="scientific">Lysobacter hankyongensis</name>
    <dbReference type="NCBI Taxonomy" id="1176535"/>
    <lineage>
        <taxon>Bacteria</taxon>
        <taxon>Pseudomonadati</taxon>
        <taxon>Pseudomonadota</taxon>
        <taxon>Gammaproteobacteria</taxon>
        <taxon>Lysobacterales</taxon>
        <taxon>Lysobacteraceae</taxon>
        <taxon>Lysobacter</taxon>
    </lineage>
</organism>